<proteinExistence type="predicted"/>
<dbReference type="OrthoDB" id="1018at2157"/>
<dbReference type="Gene3D" id="3.40.50.150">
    <property type="entry name" value="Vaccinia Virus protein VP39"/>
    <property type="match status" value="1"/>
</dbReference>
<dbReference type="Proteomes" id="UP000218615">
    <property type="component" value="Unassembled WGS sequence"/>
</dbReference>
<protein>
    <recommendedName>
        <fullName evidence="1">Methyltransferase type 11 domain-containing protein</fullName>
    </recommendedName>
</protein>
<name>A0A284VPE8_9EURY</name>
<organism evidence="2 3">
    <name type="scientific">Candidatus Methanoperedens nitratireducens</name>
    <dbReference type="NCBI Taxonomy" id="1392998"/>
    <lineage>
        <taxon>Archaea</taxon>
        <taxon>Methanobacteriati</taxon>
        <taxon>Methanobacteriota</taxon>
        <taxon>Stenosarchaea group</taxon>
        <taxon>Methanomicrobia</taxon>
        <taxon>Methanosarcinales</taxon>
        <taxon>ANME-2 cluster</taxon>
        <taxon>Candidatus Methanoperedentaceae</taxon>
        <taxon>Candidatus Methanoperedens</taxon>
    </lineage>
</organism>
<dbReference type="Pfam" id="PF08241">
    <property type="entry name" value="Methyltransf_11"/>
    <property type="match status" value="1"/>
</dbReference>
<evidence type="ECO:0000259" key="1">
    <source>
        <dbReference type="Pfam" id="PF08241"/>
    </source>
</evidence>
<dbReference type="AlphaFoldDB" id="A0A284VPE8"/>
<dbReference type="EMBL" id="FZMP01000146">
    <property type="protein sequence ID" value="SNQ61099.1"/>
    <property type="molecule type" value="Genomic_DNA"/>
</dbReference>
<gene>
    <name evidence="2" type="ORF">MNV_230020</name>
</gene>
<dbReference type="RefSeq" id="WP_096205723.1">
    <property type="nucleotide sequence ID" value="NZ_FZMP01000146.1"/>
</dbReference>
<evidence type="ECO:0000313" key="2">
    <source>
        <dbReference type="EMBL" id="SNQ61099.1"/>
    </source>
</evidence>
<dbReference type="InterPro" id="IPR013216">
    <property type="entry name" value="Methyltransf_11"/>
</dbReference>
<dbReference type="SUPFAM" id="SSF53335">
    <property type="entry name" value="S-adenosyl-L-methionine-dependent methyltransferases"/>
    <property type="match status" value="1"/>
</dbReference>
<feature type="domain" description="Methyltransferase type 11" evidence="1">
    <location>
        <begin position="48"/>
        <end position="138"/>
    </location>
</feature>
<evidence type="ECO:0000313" key="3">
    <source>
        <dbReference type="Proteomes" id="UP000218615"/>
    </source>
</evidence>
<dbReference type="GO" id="GO:0008757">
    <property type="term" value="F:S-adenosylmethionine-dependent methyltransferase activity"/>
    <property type="evidence" value="ECO:0007669"/>
    <property type="project" value="InterPro"/>
</dbReference>
<reference evidence="3" key="1">
    <citation type="submission" date="2017-06" db="EMBL/GenBank/DDBJ databases">
        <authorList>
            <person name="Cremers G."/>
        </authorList>
    </citation>
    <scope>NUCLEOTIDE SEQUENCE [LARGE SCALE GENOMIC DNA]</scope>
</reference>
<accession>A0A284VPE8</accession>
<dbReference type="CDD" id="cd02440">
    <property type="entry name" value="AdoMet_MTases"/>
    <property type="match status" value="1"/>
</dbReference>
<keyword evidence="3" id="KW-1185">Reference proteome</keyword>
<sequence length="245" mass="28562">MTKNELNKYEEIARQFPQSNLLEGYHHFRRLELTLYFLKKLGGDLLVLDAACGDGIQAERIIDIHRVIGIDLSPTRIKRAKNRVKEGTFMNGNLYNLPFKSNKFDAVVLGEIIEHLHEPKEVLKEINRILRRNGYLIMDIPSRSNIVDMILRFLGKNPMWGLYVDKSHVAFYDMHSIESIFKDSGFKIIDARGGPCIRYDLPLLGMFTWQKKKWAILKIIDMILERIPVIKKYGAIQIFLFRVVK</sequence>
<dbReference type="PANTHER" id="PTHR43861">
    <property type="entry name" value="TRANS-ACONITATE 2-METHYLTRANSFERASE-RELATED"/>
    <property type="match status" value="1"/>
</dbReference>
<dbReference type="InterPro" id="IPR029063">
    <property type="entry name" value="SAM-dependent_MTases_sf"/>
</dbReference>